<reference evidence="2" key="1">
    <citation type="submission" date="2021-05" db="EMBL/GenBank/DDBJ databases">
        <authorList>
            <person name="Arsene-Ploetze F."/>
        </authorList>
    </citation>
    <scope>NUCLEOTIDE SEQUENCE</scope>
    <source>
        <strain evidence="2">DSM 42138</strain>
    </source>
</reference>
<comment type="caution">
    <text evidence="2">The sequence shown here is derived from an EMBL/GenBank/DDBJ whole genome shotgun (WGS) entry which is preliminary data.</text>
</comment>
<organism evidence="2 3">
    <name type="scientific">Actinacidiphila cocklensis</name>
    <dbReference type="NCBI Taxonomy" id="887465"/>
    <lineage>
        <taxon>Bacteria</taxon>
        <taxon>Bacillati</taxon>
        <taxon>Actinomycetota</taxon>
        <taxon>Actinomycetes</taxon>
        <taxon>Kitasatosporales</taxon>
        <taxon>Streptomycetaceae</taxon>
        <taxon>Actinacidiphila</taxon>
    </lineage>
</organism>
<dbReference type="AlphaFoldDB" id="A0A9W4E8Z5"/>
<accession>A0A9W4E8Z5</accession>
<evidence type="ECO:0000313" key="2">
    <source>
        <dbReference type="EMBL" id="CAG6395909.1"/>
    </source>
</evidence>
<dbReference type="Proteomes" id="UP001152519">
    <property type="component" value="Unassembled WGS sequence"/>
</dbReference>
<name>A0A9W4E8Z5_9ACTN</name>
<feature type="region of interest" description="Disordered" evidence="1">
    <location>
        <begin position="28"/>
        <end position="54"/>
    </location>
</feature>
<gene>
    <name evidence="2" type="ORF">SCOCK_370060</name>
</gene>
<protein>
    <submittedName>
        <fullName evidence="2">Uncharacterized protein</fullName>
    </submittedName>
</protein>
<proteinExistence type="predicted"/>
<keyword evidence="3" id="KW-1185">Reference proteome</keyword>
<sequence>MGCLLGNGGILHHPACSVNPYHKRRVDHTRIPSTGVGATRCRPGDRGWSRGGTRRPSVFAFGNFLGPDRTSHP</sequence>
<evidence type="ECO:0000256" key="1">
    <source>
        <dbReference type="SAM" id="MobiDB-lite"/>
    </source>
</evidence>
<dbReference type="EMBL" id="CAJSLV010000067">
    <property type="protein sequence ID" value="CAG6395909.1"/>
    <property type="molecule type" value="Genomic_DNA"/>
</dbReference>
<evidence type="ECO:0000313" key="3">
    <source>
        <dbReference type="Proteomes" id="UP001152519"/>
    </source>
</evidence>